<comment type="similarity">
    <text evidence="1 2">Belongs to the UPF0301 (AlgH) family.</text>
</comment>
<organism evidence="3 4">
    <name type="scientific">Elstera cyanobacteriorum</name>
    <dbReference type="NCBI Taxonomy" id="2022747"/>
    <lineage>
        <taxon>Bacteria</taxon>
        <taxon>Pseudomonadati</taxon>
        <taxon>Pseudomonadota</taxon>
        <taxon>Alphaproteobacteria</taxon>
        <taxon>Rhodospirillales</taxon>
        <taxon>Rhodospirillaceae</taxon>
        <taxon>Elstera</taxon>
    </lineage>
</organism>
<dbReference type="Gene3D" id="3.40.1740.10">
    <property type="entry name" value="VC0467-like"/>
    <property type="match status" value="1"/>
</dbReference>
<dbReference type="NCBIfam" id="NF001268">
    <property type="entry name" value="PRK00228.1-4"/>
    <property type="match status" value="1"/>
</dbReference>
<reference evidence="3 4" key="1">
    <citation type="submission" date="2017-07" db="EMBL/GenBank/DDBJ databases">
        <title>Elstera cyanobacteriorum sp. nov., a novel bacterium isolated from cyanobacterial aggregates in a eutrophic lake.</title>
        <authorList>
            <person name="Cai H."/>
        </authorList>
    </citation>
    <scope>NUCLEOTIDE SEQUENCE [LARGE SCALE GENOMIC DNA]</scope>
    <source>
        <strain evidence="3 4">TH019</strain>
    </source>
</reference>
<dbReference type="Pfam" id="PF02622">
    <property type="entry name" value="DUF179"/>
    <property type="match status" value="1"/>
</dbReference>
<name>A0A255XUG6_9PROT</name>
<evidence type="ECO:0000256" key="1">
    <source>
        <dbReference type="ARBA" id="ARBA00009600"/>
    </source>
</evidence>
<keyword evidence="4" id="KW-1185">Reference proteome</keyword>
<sequence>MSESQYLTGQFLIAMPQLTEKPFARSLIYLCAHNADGAMGLIVNQRAGTMKFQDVFSQLEVEAAADIGDARVHFGGPVEPRRGFVLHSTDRLEESSMIVAEDVALTSTIDILRAIAEGQGPRRAMLALGYAGWSAGQLDKEIQSNSWLSVEPDDALLFDADLDTKWHRAIAKLGVDITMLSSEAGHA</sequence>
<dbReference type="AlphaFoldDB" id="A0A255XUG6"/>
<dbReference type="EMBL" id="NOXS01000027">
    <property type="protein sequence ID" value="OYQ20573.1"/>
    <property type="molecule type" value="Genomic_DNA"/>
</dbReference>
<evidence type="ECO:0000256" key="2">
    <source>
        <dbReference type="HAMAP-Rule" id="MF_00758"/>
    </source>
</evidence>
<gene>
    <name evidence="3" type="ORF">CHR90_04150</name>
</gene>
<dbReference type="OrthoDB" id="9807486at2"/>
<dbReference type="GO" id="GO:0005829">
    <property type="term" value="C:cytosol"/>
    <property type="evidence" value="ECO:0007669"/>
    <property type="project" value="TreeGrafter"/>
</dbReference>
<dbReference type="RefSeq" id="WP_094407724.1">
    <property type="nucleotide sequence ID" value="NZ_BMJZ01000009.1"/>
</dbReference>
<evidence type="ECO:0000313" key="3">
    <source>
        <dbReference type="EMBL" id="OYQ20573.1"/>
    </source>
</evidence>
<dbReference type="Proteomes" id="UP000216361">
    <property type="component" value="Unassembled WGS sequence"/>
</dbReference>
<dbReference type="PANTHER" id="PTHR30327:SF1">
    <property type="entry name" value="UPF0301 PROTEIN YQGE"/>
    <property type="match status" value="1"/>
</dbReference>
<evidence type="ECO:0000313" key="4">
    <source>
        <dbReference type="Proteomes" id="UP000216361"/>
    </source>
</evidence>
<dbReference type="InterPro" id="IPR003774">
    <property type="entry name" value="AlgH-like"/>
</dbReference>
<accession>A0A255XUG6</accession>
<proteinExistence type="inferred from homology"/>
<dbReference type="PANTHER" id="PTHR30327">
    <property type="entry name" value="UNCHARACTERIZED PROTEIN YQGE"/>
    <property type="match status" value="1"/>
</dbReference>
<protein>
    <recommendedName>
        <fullName evidence="2">UPF0301 protein CHR90_04150</fullName>
    </recommendedName>
</protein>
<dbReference type="SUPFAM" id="SSF143456">
    <property type="entry name" value="VC0467-like"/>
    <property type="match status" value="1"/>
</dbReference>
<comment type="caution">
    <text evidence="3">The sequence shown here is derived from an EMBL/GenBank/DDBJ whole genome shotgun (WGS) entry which is preliminary data.</text>
</comment>
<dbReference type="HAMAP" id="MF_00758">
    <property type="entry name" value="UPF0301"/>
    <property type="match status" value="1"/>
</dbReference>